<sequence length="1369" mass="153897">MATTTKDALWNSGRDEAVEVNQRALIDKVLARYSGEFAVFRELLQNSDDAHSKAVEIRFKTKRCIGRNSSSEGQALGGRLPDLKTALVYRWVFRNNGIIFRDEDWSRLKKIAEGNPDEEKIGAFGVGFYSLFSITEEPFVTSGGQWMGFYWKDRKDQLFVRRGNLPGQSKDPWTTFEMDLREPAPFPVVFDFIRFLISSITFMAHLREVSVYFEDKRLAHLTKDVGIPKQLAMPQGLRPTSPRGLMNVEGLKSTPLRITAEVMNWVYSTATEKPKQIKPKPGFFSSLFGLGGSSILQQAAFPSPHPVINESDYLVVGQYSVVLTIFTAEADVKLSQDMSAELYRLTKKNPSRALKYQLIYTGRGEYDASKKEDSAQPYGTGSILQGLRADLDGSGSARVFIGHATVQTTGLGGHMASRFIPTVERESIDPGEPPNPELWKCFYGKAGHNLQFFTFHPSTPSGIVSGEMRSAFFDCAVLGQPFPIVSSAGIKSALDVRMPDAGLSGFLRDLPIFPEELLGSSKSMVAALREKGMLQDITFVDVSKELRERPLSEEEMVACLRWWIDRSERDSTGINGTRQQLLGAAVLTVGSSDAGDKRTIPLHAIQTFLNPRGVAIPMDGPLPDHLLPVGVSRKFKLTQLQGSLQWRELTVLEWVQHIVDPAVYTQKSEFNIIESPDWADRVLRVLGRCWPTLSKVNQTSVVGLLNKLACIPTSAGMKTPNEAYFLNVDIFHDLPTVDLPSGVRIKGNLERVLVALGVRKHVDLDILINQITKTGDWTIPDLMRYLVSVKSMLLPVEMERLRSTSVFPKEAAAQQTENEDGTPREVERFKVYQLYEPLDVFRSLGLPIIDWRGKDGRQRWRSNRAEAKFLFNLGLTRYPPAVVLLGIAADGEPQRTVALNYFLDNFRRKYIGYTAHTHANIAFVPAIHKGERTLAKPLEVFSNPDWQWFGFPVLDPTLRRDAANKLDIRKNPPADQLVRHLELSPPTTEAQARGLFGFLSRYISDFPTYELTKLSTMHIVPTPNDSLKSTDPRMLTPNKCYFKGGSASRFHSKLFVFVDFGAGANRFLKACGTKGEPSVEDIALALLEDPQRFFQLAEEQDSYLMELRNIAINFRSLSSNTLTRLKNAAILIGSRRVQRKKFDEAADPIDGDEVDWDLEYELLAANKVAIVDDMITLQQFSEDIFCAPQEDILEDFYQSLGCGRLSDLVREEYRTTQEIYWDKMAQQVRSLILERLPLFLHEHTHAATRVSLAWLNDDSNFIVRSFEQVTVTRSLDFAGAKSSKTIERSAVARRAGEGAIQLWLAGNEQVDMYEIATSLCRLLFDTYKVNDGLLFMMVLSTDLHALRRQGYNVDRILGQHTGGSKPPLS</sequence>
<dbReference type="Proteomes" id="UP000886501">
    <property type="component" value="Unassembled WGS sequence"/>
</dbReference>
<gene>
    <name evidence="1" type="ORF">BDM02DRAFT_3177637</name>
</gene>
<evidence type="ECO:0000313" key="1">
    <source>
        <dbReference type="EMBL" id="KAF9653296.1"/>
    </source>
</evidence>
<reference evidence="1" key="2">
    <citation type="journal article" date="2020" name="Nat. Commun.">
        <title>Large-scale genome sequencing of mycorrhizal fungi provides insights into the early evolution of symbiotic traits.</title>
        <authorList>
            <person name="Miyauchi S."/>
            <person name="Kiss E."/>
            <person name="Kuo A."/>
            <person name="Drula E."/>
            <person name="Kohler A."/>
            <person name="Sanchez-Garcia M."/>
            <person name="Morin E."/>
            <person name="Andreopoulos B."/>
            <person name="Barry K.W."/>
            <person name="Bonito G."/>
            <person name="Buee M."/>
            <person name="Carver A."/>
            <person name="Chen C."/>
            <person name="Cichocki N."/>
            <person name="Clum A."/>
            <person name="Culley D."/>
            <person name="Crous P.W."/>
            <person name="Fauchery L."/>
            <person name="Girlanda M."/>
            <person name="Hayes R.D."/>
            <person name="Keri Z."/>
            <person name="LaButti K."/>
            <person name="Lipzen A."/>
            <person name="Lombard V."/>
            <person name="Magnuson J."/>
            <person name="Maillard F."/>
            <person name="Murat C."/>
            <person name="Nolan M."/>
            <person name="Ohm R.A."/>
            <person name="Pangilinan J."/>
            <person name="Pereira M.F."/>
            <person name="Perotto S."/>
            <person name="Peter M."/>
            <person name="Pfister S."/>
            <person name="Riley R."/>
            <person name="Sitrit Y."/>
            <person name="Stielow J.B."/>
            <person name="Szollosi G."/>
            <person name="Zifcakova L."/>
            <person name="Stursova M."/>
            <person name="Spatafora J.W."/>
            <person name="Tedersoo L."/>
            <person name="Vaario L.M."/>
            <person name="Yamada A."/>
            <person name="Yan M."/>
            <person name="Wang P."/>
            <person name="Xu J."/>
            <person name="Bruns T."/>
            <person name="Baldrian P."/>
            <person name="Vilgalys R."/>
            <person name="Dunand C."/>
            <person name="Henrissat B."/>
            <person name="Grigoriev I.V."/>
            <person name="Hibbett D."/>
            <person name="Nagy L.G."/>
            <person name="Martin F.M."/>
        </authorList>
    </citation>
    <scope>NUCLEOTIDE SEQUENCE</scope>
    <source>
        <strain evidence="1">P2</strain>
    </source>
</reference>
<comment type="caution">
    <text evidence="1">The sequence shown here is derived from an EMBL/GenBank/DDBJ whole genome shotgun (WGS) entry which is preliminary data.</text>
</comment>
<keyword evidence="2" id="KW-1185">Reference proteome</keyword>
<organism evidence="1 2">
    <name type="scientific">Thelephora ganbajun</name>
    <name type="common">Ganba fungus</name>
    <dbReference type="NCBI Taxonomy" id="370292"/>
    <lineage>
        <taxon>Eukaryota</taxon>
        <taxon>Fungi</taxon>
        <taxon>Dikarya</taxon>
        <taxon>Basidiomycota</taxon>
        <taxon>Agaricomycotina</taxon>
        <taxon>Agaricomycetes</taxon>
        <taxon>Thelephorales</taxon>
        <taxon>Thelephoraceae</taxon>
        <taxon>Thelephora</taxon>
    </lineage>
</organism>
<dbReference type="EMBL" id="MU117964">
    <property type="protein sequence ID" value="KAF9653296.1"/>
    <property type="molecule type" value="Genomic_DNA"/>
</dbReference>
<proteinExistence type="predicted"/>
<evidence type="ECO:0000313" key="2">
    <source>
        <dbReference type="Proteomes" id="UP000886501"/>
    </source>
</evidence>
<reference evidence="1" key="1">
    <citation type="submission" date="2019-10" db="EMBL/GenBank/DDBJ databases">
        <authorList>
            <consortium name="DOE Joint Genome Institute"/>
            <person name="Kuo A."/>
            <person name="Miyauchi S."/>
            <person name="Kiss E."/>
            <person name="Drula E."/>
            <person name="Kohler A."/>
            <person name="Sanchez-Garcia M."/>
            <person name="Andreopoulos B."/>
            <person name="Barry K.W."/>
            <person name="Bonito G."/>
            <person name="Buee M."/>
            <person name="Carver A."/>
            <person name="Chen C."/>
            <person name="Cichocki N."/>
            <person name="Clum A."/>
            <person name="Culley D."/>
            <person name="Crous P.W."/>
            <person name="Fauchery L."/>
            <person name="Girlanda M."/>
            <person name="Hayes R."/>
            <person name="Keri Z."/>
            <person name="Labutti K."/>
            <person name="Lipzen A."/>
            <person name="Lombard V."/>
            <person name="Magnuson J."/>
            <person name="Maillard F."/>
            <person name="Morin E."/>
            <person name="Murat C."/>
            <person name="Nolan M."/>
            <person name="Ohm R."/>
            <person name="Pangilinan J."/>
            <person name="Pereira M."/>
            <person name="Perotto S."/>
            <person name="Peter M."/>
            <person name="Riley R."/>
            <person name="Sitrit Y."/>
            <person name="Stielow B."/>
            <person name="Szollosi G."/>
            <person name="Zifcakova L."/>
            <person name="Stursova M."/>
            <person name="Spatafora J.W."/>
            <person name="Tedersoo L."/>
            <person name="Vaario L.-M."/>
            <person name="Yamada A."/>
            <person name="Yan M."/>
            <person name="Wang P."/>
            <person name="Xu J."/>
            <person name="Bruns T."/>
            <person name="Baldrian P."/>
            <person name="Vilgalys R."/>
            <person name="Henrissat B."/>
            <person name="Grigoriev I.V."/>
            <person name="Hibbett D."/>
            <person name="Nagy L.G."/>
            <person name="Martin F.M."/>
        </authorList>
    </citation>
    <scope>NUCLEOTIDE SEQUENCE</scope>
    <source>
        <strain evidence="1">P2</strain>
    </source>
</reference>
<protein>
    <submittedName>
        <fullName evidence="1">Uncharacterized protein</fullName>
    </submittedName>
</protein>
<accession>A0ACB6ZW06</accession>
<name>A0ACB6ZW06_THEGA</name>